<dbReference type="PROSITE" id="PS50146">
    <property type="entry name" value="DAGK"/>
    <property type="match status" value="1"/>
</dbReference>
<dbReference type="GO" id="GO:0008929">
    <property type="term" value="F:methylglyoxal synthase activity"/>
    <property type="evidence" value="ECO:0007669"/>
    <property type="project" value="InterPro"/>
</dbReference>
<evidence type="ECO:0000259" key="1">
    <source>
        <dbReference type="PROSITE" id="PS50146"/>
    </source>
</evidence>
<dbReference type="GO" id="GO:0016301">
    <property type="term" value="F:kinase activity"/>
    <property type="evidence" value="ECO:0007669"/>
    <property type="project" value="UniProtKB-KW"/>
</dbReference>
<dbReference type="RefSeq" id="WP_301160217.1">
    <property type="nucleotide sequence ID" value="NZ_JAUHQB010000004.1"/>
</dbReference>
<dbReference type="InterPro" id="IPR004363">
    <property type="entry name" value="Methylgl_synth"/>
</dbReference>
<reference evidence="2 3" key="1">
    <citation type="submission" date="2023-06" db="EMBL/GenBank/DDBJ databases">
        <title>SYSU T0a273.</title>
        <authorList>
            <person name="Gao L."/>
            <person name="Fang B.-Z."/>
            <person name="Li W.-J."/>
        </authorList>
    </citation>
    <scope>NUCLEOTIDE SEQUENCE [LARGE SCALE GENOMIC DNA]</scope>
    <source>
        <strain evidence="2 3">SYSU T0a273</strain>
    </source>
</reference>
<dbReference type="EMBL" id="JAUHQB010000004">
    <property type="protein sequence ID" value="MDN4483334.1"/>
    <property type="molecule type" value="Genomic_DNA"/>
</dbReference>
<dbReference type="Proteomes" id="UP001172756">
    <property type="component" value="Unassembled WGS sequence"/>
</dbReference>
<evidence type="ECO:0000313" key="2">
    <source>
        <dbReference type="EMBL" id="MDN4483334.1"/>
    </source>
</evidence>
<dbReference type="AlphaFoldDB" id="A0AB35MHT2"/>
<feature type="domain" description="DAGKc" evidence="1">
    <location>
        <begin position="62"/>
        <end position="193"/>
    </location>
</feature>
<dbReference type="GO" id="GO:0005829">
    <property type="term" value="C:cytosol"/>
    <property type="evidence" value="ECO:0007669"/>
    <property type="project" value="TreeGrafter"/>
</dbReference>
<name>A0AB35MHT2_9MICO</name>
<protein>
    <submittedName>
        <fullName evidence="2">Diacylglycerol kinase family protein</fullName>
    </submittedName>
</protein>
<proteinExistence type="predicted"/>
<accession>A0AB35MHT2</accession>
<dbReference type="Pfam" id="PF00781">
    <property type="entry name" value="DAGK_cat"/>
    <property type="match status" value="1"/>
</dbReference>
<keyword evidence="2" id="KW-0418">Kinase</keyword>
<dbReference type="SMART" id="SM00046">
    <property type="entry name" value="DAGKc"/>
    <property type="match status" value="1"/>
</dbReference>
<organism evidence="2 3">
    <name type="scientific">Demequina lignilytica</name>
    <dbReference type="NCBI Taxonomy" id="3051663"/>
    <lineage>
        <taxon>Bacteria</taxon>
        <taxon>Bacillati</taxon>
        <taxon>Actinomycetota</taxon>
        <taxon>Actinomycetes</taxon>
        <taxon>Micrococcales</taxon>
        <taxon>Demequinaceae</taxon>
        <taxon>Demequina</taxon>
    </lineage>
</organism>
<dbReference type="PANTHER" id="PTHR30492">
    <property type="entry name" value="METHYLGLYOXAL SYNTHASE"/>
    <property type="match status" value="1"/>
</dbReference>
<dbReference type="SUPFAM" id="SSF111331">
    <property type="entry name" value="NAD kinase/diacylglycerol kinase-like"/>
    <property type="match status" value="1"/>
</dbReference>
<dbReference type="PANTHER" id="PTHR30492:SF0">
    <property type="entry name" value="METHYLGLYOXAL SYNTHASE"/>
    <property type="match status" value="1"/>
</dbReference>
<dbReference type="GO" id="GO:0019242">
    <property type="term" value="P:methylglyoxal biosynthetic process"/>
    <property type="evidence" value="ECO:0007669"/>
    <property type="project" value="InterPro"/>
</dbReference>
<dbReference type="InterPro" id="IPR045540">
    <property type="entry name" value="YegS/DAGK_C"/>
</dbReference>
<evidence type="ECO:0000313" key="3">
    <source>
        <dbReference type="Proteomes" id="UP001172756"/>
    </source>
</evidence>
<gene>
    <name evidence="2" type="ORF">QQ002_07275</name>
</gene>
<dbReference type="InterPro" id="IPR017438">
    <property type="entry name" value="ATP-NAD_kinase_N"/>
</dbReference>
<dbReference type="InterPro" id="IPR001206">
    <property type="entry name" value="Diacylglycerol_kinase_cat_dom"/>
</dbReference>
<comment type="caution">
    <text evidence="2">The sequence shown here is derived from an EMBL/GenBank/DDBJ whole genome shotgun (WGS) entry which is preliminary data.</text>
</comment>
<dbReference type="Pfam" id="PF19279">
    <property type="entry name" value="YegS_C"/>
    <property type="match status" value="1"/>
</dbReference>
<dbReference type="Gene3D" id="3.40.50.10330">
    <property type="entry name" value="Probable inorganic polyphosphate/atp-NAD kinase, domain 1"/>
    <property type="match status" value="1"/>
</dbReference>
<sequence length="393" mass="41739">MPALVIALIALALAIAALSLAIAMTRRIGLRDPVAVPPLWRRVLRIRPLPAMDLGAATERSDRQERVAFIANPTKANVAELREQALRACAIRYLPQPMWLYTTPDDPGVGQAREALAAGADLVVAVGGDGTVRAVAEALAGTGVPMGILPLGTGNLFARNLDLPLDDPAALLRTVLEGGERLSDVGWLELVRSPDGEGEGDRHIFLVIAGAGLDAEMVAGATDQLKRRLGWLAYFFAAARHLGKRMDATIAVDAEPPAESTMRTVLLANVGRLPAGLRLIPDASFDDGRIDVAAIDARGGLVGWTELFGVVVAKSSGIREPWLLSVLQTSRIDYATGERIDIRIREPQNVQVDGESMGRATRLRASVQAGALTLRVPRSSLPDPSPTAGDPPD</sequence>
<dbReference type="InterPro" id="IPR016064">
    <property type="entry name" value="NAD/diacylglycerol_kinase_sf"/>
</dbReference>
<dbReference type="Gene3D" id="2.60.200.40">
    <property type="match status" value="1"/>
</dbReference>
<keyword evidence="2" id="KW-0808">Transferase</keyword>